<dbReference type="NCBIfam" id="NF009488">
    <property type="entry name" value="PRK12850.1"/>
    <property type="match status" value="1"/>
</dbReference>
<keyword evidence="4" id="KW-0143">Chaperone</keyword>
<keyword evidence="5" id="KW-0413">Isomerase</keyword>
<feature type="non-terminal residue" evidence="8">
    <location>
        <position position="1"/>
    </location>
</feature>
<dbReference type="InterPro" id="IPR027413">
    <property type="entry name" value="GROEL-like_equatorial_sf"/>
</dbReference>
<dbReference type="NCBIfam" id="NF000592">
    <property type="entry name" value="PRK00013.1"/>
    <property type="match status" value="1"/>
</dbReference>
<dbReference type="FunFam" id="3.50.7.10:FF:000001">
    <property type="entry name" value="60 kDa chaperonin"/>
    <property type="match status" value="1"/>
</dbReference>
<organism evidence="8 9">
    <name type="scientific">candidate division CPR2 bacterium GW2011_GWC2_39_10</name>
    <dbReference type="NCBI Taxonomy" id="1618345"/>
    <lineage>
        <taxon>Bacteria</taxon>
        <taxon>Bacteria division CPR2</taxon>
    </lineage>
</organism>
<gene>
    <name evidence="8" type="ORF">UT18_C0023G0021</name>
</gene>
<dbReference type="GO" id="GO:0042026">
    <property type="term" value="P:protein refolding"/>
    <property type="evidence" value="ECO:0007669"/>
    <property type="project" value="InterPro"/>
</dbReference>
<evidence type="ECO:0000313" key="9">
    <source>
        <dbReference type="Proteomes" id="UP000034207"/>
    </source>
</evidence>
<dbReference type="InterPro" id="IPR027410">
    <property type="entry name" value="TCP-1-like_intermed_sf"/>
</dbReference>
<dbReference type="STRING" id="1618345.UT18_C0023G0021"/>
<dbReference type="NCBIfam" id="NF009489">
    <property type="entry name" value="PRK12851.1"/>
    <property type="match status" value="1"/>
</dbReference>
<evidence type="ECO:0000256" key="5">
    <source>
        <dbReference type="ARBA" id="ARBA00023235"/>
    </source>
</evidence>
<reference evidence="8 9" key="1">
    <citation type="journal article" date="2015" name="Nature">
        <title>rRNA introns, odd ribosomes, and small enigmatic genomes across a large radiation of phyla.</title>
        <authorList>
            <person name="Brown C.T."/>
            <person name="Hug L.A."/>
            <person name="Thomas B.C."/>
            <person name="Sharon I."/>
            <person name="Castelle C.J."/>
            <person name="Singh A."/>
            <person name="Wilkins M.J."/>
            <person name="Williams K.H."/>
            <person name="Banfield J.F."/>
        </authorList>
    </citation>
    <scope>NUCLEOTIDE SEQUENCE [LARGE SCALE GENOMIC DNA]</scope>
</reference>
<evidence type="ECO:0000256" key="2">
    <source>
        <dbReference type="ARBA" id="ARBA00022741"/>
    </source>
</evidence>
<name>A0A0G0LN22_UNCC2</name>
<dbReference type="SUPFAM" id="SSF52029">
    <property type="entry name" value="GroEL apical domain-like"/>
    <property type="match status" value="1"/>
</dbReference>
<evidence type="ECO:0000256" key="7">
    <source>
        <dbReference type="RuleBase" id="RU000419"/>
    </source>
</evidence>
<dbReference type="InterPro" id="IPR027409">
    <property type="entry name" value="GroEL-like_apical_dom_sf"/>
</dbReference>
<evidence type="ECO:0000256" key="6">
    <source>
        <dbReference type="RuleBase" id="RU000418"/>
    </source>
</evidence>
<evidence type="ECO:0000256" key="3">
    <source>
        <dbReference type="ARBA" id="ARBA00022840"/>
    </source>
</evidence>
<accession>A0A0G0LN22</accession>
<dbReference type="Gene3D" id="1.10.560.10">
    <property type="entry name" value="GroEL-like equatorial domain"/>
    <property type="match status" value="1"/>
</dbReference>
<dbReference type="Proteomes" id="UP000034207">
    <property type="component" value="Unassembled WGS sequence"/>
</dbReference>
<dbReference type="InterPro" id="IPR001844">
    <property type="entry name" value="Cpn60/GroEL"/>
</dbReference>
<keyword evidence="3" id="KW-0067">ATP-binding</keyword>
<evidence type="ECO:0000256" key="1">
    <source>
        <dbReference type="ARBA" id="ARBA00006607"/>
    </source>
</evidence>
<dbReference type="Pfam" id="PF00118">
    <property type="entry name" value="Cpn60_TCP1"/>
    <property type="match status" value="1"/>
</dbReference>
<comment type="similarity">
    <text evidence="1 6">Belongs to the chaperonin (HSP60) family.</text>
</comment>
<dbReference type="PROSITE" id="PS00296">
    <property type="entry name" value="CHAPERONINS_CPN60"/>
    <property type="match status" value="1"/>
</dbReference>
<comment type="caution">
    <text evidence="8">The sequence shown here is derived from an EMBL/GenBank/DDBJ whole genome shotgun (WGS) entry which is preliminary data.</text>
</comment>
<dbReference type="PRINTS" id="PR00298">
    <property type="entry name" value="CHAPERONIN60"/>
</dbReference>
<dbReference type="PANTHER" id="PTHR45633">
    <property type="entry name" value="60 KDA HEAT SHOCK PROTEIN, MITOCHONDRIAL"/>
    <property type="match status" value="1"/>
</dbReference>
<dbReference type="EMBL" id="LBVV01000023">
    <property type="protein sequence ID" value="KKQ93283.1"/>
    <property type="molecule type" value="Genomic_DNA"/>
</dbReference>
<dbReference type="SUPFAM" id="SSF48592">
    <property type="entry name" value="GroEL equatorial domain-like"/>
    <property type="match status" value="1"/>
</dbReference>
<evidence type="ECO:0000256" key="4">
    <source>
        <dbReference type="ARBA" id="ARBA00023186"/>
    </source>
</evidence>
<dbReference type="GO" id="GO:0005524">
    <property type="term" value="F:ATP binding"/>
    <property type="evidence" value="ECO:0007669"/>
    <property type="project" value="UniProtKB-KW"/>
</dbReference>
<dbReference type="NCBIfam" id="NF009487">
    <property type="entry name" value="PRK12849.1"/>
    <property type="match status" value="1"/>
</dbReference>
<comment type="subunit">
    <text evidence="7">Forms a cylinder of 14 subunits composed of two heptameric rings stacked back-to-back. Interacts with the co-chaperonin GroES.</text>
</comment>
<dbReference type="GO" id="GO:0016853">
    <property type="term" value="F:isomerase activity"/>
    <property type="evidence" value="ECO:0007669"/>
    <property type="project" value="UniProtKB-KW"/>
</dbReference>
<evidence type="ECO:0000313" key="8">
    <source>
        <dbReference type="EMBL" id="KKQ93283.1"/>
    </source>
</evidence>
<dbReference type="Gene3D" id="3.30.260.10">
    <property type="entry name" value="TCP-1-like chaperonin intermediate domain"/>
    <property type="match status" value="1"/>
</dbReference>
<dbReference type="PATRIC" id="fig|1618345.3.peg.1071"/>
<dbReference type="GO" id="GO:0140662">
    <property type="term" value="F:ATP-dependent protein folding chaperone"/>
    <property type="evidence" value="ECO:0007669"/>
    <property type="project" value="InterPro"/>
</dbReference>
<dbReference type="SUPFAM" id="SSF54849">
    <property type="entry name" value="GroEL-intermediate domain like"/>
    <property type="match status" value="1"/>
</dbReference>
<keyword evidence="2" id="KW-0547">Nucleotide-binding</keyword>
<dbReference type="InterPro" id="IPR002423">
    <property type="entry name" value="Cpn60/GroEL/TCP-1"/>
</dbReference>
<dbReference type="Gene3D" id="3.50.7.10">
    <property type="entry name" value="GroEL"/>
    <property type="match status" value="1"/>
</dbReference>
<dbReference type="AlphaFoldDB" id="A0A0G0LN22"/>
<proteinExistence type="inferred from homology"/>
<sequence>DIIAILKKNSKKISSKEEIAQVATISAESKEMGEMIADVMDIVGKDGVVTVEESQTFGLSKEVEQGMNFDKGYISPYMITDVAAQTSELKDPYILITDKKISSIQEILPILEKIAQLGKKEMVIIAEDVDGEALTTLVLNKLRGVLNVLAIKAPDFGDNRKAMLEDIAILTGGQVVTEEKGIKLDVVELAMLGQAQKVIASKDDTTIVGGRGKKKDIDARVTQIKALVKNSDSDYEKEKLNKRMAKLVGGVAVIRVGAASETELTYIKHKMEDALAATKAAVEEGIVAGGGVVLANIARSMEKAKDLKNAKAGDEEIIGWMILKDSLLQPFKQLMSNANLNPEEKLALVNASKEDGMGVDVNNPDNLIKMIDKGIIDPVKVTRLAVENAVSVASTMITTEAIIVELPEDKPPMMPGGGGMDMGY</sequence>
<comment type="function">
    <text evidence="7">Together with its co-chaperonin GroES, plays an essential role in assisting protein folding. The GroEL-GroES system forms a nano-cage that allows encapsulation of the non-native substrate proteins and provides a physical environment optimized to promote and accelerate protein folding.</text>
</comment>
<dbReference type="InterPro" id="IPR018370">
    <property type="entry name" value="Chaperonin_Cpn60_CS"/>
</dbReference>
<protein>
    <recommendedName>
        <fullName evidence="7">60 kDa chaperonin</fullName>
    </recommendedName>
</protein>